<name>A0A7I8LGV5_SPIIN</name>
<proteinExistence type="predicted"/>
<feature type="transmembrane region" description="Helical" evidence="5">
    <location>
        <begin position="30"/>
        <end position="56"/>
    </location>
</feature>
<accession>A0A7I8LGV5</accession>
<evidence type="ECO:0000313" key="8">
    <source>
        <dbReference type="Proteomes" id="UP000663760"/>
    </source>
</evidence>
<dbReference type="GO" id="GO:0009506">
    <property type="term" value="C:plasmodesma"/>
    <property type="evidence" value="ECO:0007669"/>
    <property type="project" value="TreeGrafter"/>
</dbReference>
<dbReference type="PANTHER" id="PTHR31415:SF3">
    <property type="entry name" value="LATE EMBRYOGENESIS ABUNDANT (LEA) HYDROXYPROLINE-RICH GLYCOPROTEIN FAMILY"/>
    <property type="match status" value="1"/>
</dbReference>
<dbReference type="InterPro" id="IPR044839">
    <property type="entry name" value="NDR1-like"/>
</dbReference>
<keyword evidence="8" id="KW-1185">Reference proteome</keyword>
<dbReference type="GO" id="GO:0005886">
    <property type="term" value="C:plasma membrane"/>
    <property type="evidence" value="ECO:0007669"/>
    <property type="project" value="TreeGrafter"/>
</dbReference>
<dbReference type="InterPro" id="IPR004864">
    <property type="entry name" value="LEA_2"/>
</dbReference>
<organism evidence="7 8">
    <name type="scientific">Spirodela intermedia</name>
    <name type="common">Intermediate duckweed</name>
    <dbReference type="NCBI Taxonomy" id="51605"/>
    <lineage>
        <taxon>Eukaryota</taxon>
        <taxon>Viridiplantae</taxon>
        <taxon>Streptophyta</taxon>
        <taxon>Embryophyta</taxon>
        <taxon>Tracheophyta</taxon>
        <taxon>Spermatophyta</taxon>
        <taxon>Magnoliopsida</taxon>
        <taxon>Liliopsida</taxon>
        <taxon>Araceae</taxon>
        <taxon>Lemnoideae</taxon>
        <taxon>Spirodela</taxon>
    </lineage>
</organism>
<dbReference type="GO" id="GO:0098542">
    <property type="term" value="P:defense response to other organism"/>
    <property type="evidence" value="ECO:0007669"/>
    <property type="project" value="InterPro"/>
</dbReference>
<evidence type="ECO:0000256" key="4">
    <source>
        <dbReference type="ARBA" id="ARBA00023136"/>
    </source>
</evidence>
<protein>
    <recommendedName>
        <fullName evidence="6">Late embryogenesis abundant protein LEA-2 subgroup domain-containing protein</fullName>
    </recommendedName>
</protein>
<keyword evidence="2 5" id="KW-0812">Transmembrane</keyword>
<keyword evidence="3 5" id="KW-1133">Transmembrane helix</keyword>
<evidence type="ECO:0000256" key="3">
    <source>
        <dbReference type="ARBA" id="ARBA00022989"/>
    </source>
</evidence>
<evidence type="ECO:0000259" key="6">
    <source>
        <dbReference type="Pfam" id="PF03168"/>
    </source>
</evidence>
<evidence type="ECO:0000313" key="7">
    <source>
        <dbReference type="EMBL" id="CAA7409062.1"/>
    </source>
</evidence>
<dbReference type="PANTHER" id="PTHR31415">
    <property type="entry name" value="OS05G0367900 PROTEIN"/>
    <property type="match status" value="1"/>
</dbReference>
<dbReference type="OrthoDB" id="779224at2759"/>
<keyword evidence="4 5" id="KW-0472">Membrane</keyword>
<dbReference type="AlphaFoldDB" id="A0A7I8LGV5"/>
<evidence type="ECO:0000256" key="5">
    <source>
        <dbReference type="SAM" id="Phobius"/>
    </source>
</evidence>
<gene>
    <name evidence="7" type="ORF">SI8410_15019740</name>
</gene>
<comment type="subcellular location">
    <subcellularLocation>
        <location evidence="1">Membrane</location>
        <topology evidence="1">Single-pass membrane protein</topology>
    </subcellularLocation>
</comment>
<dbReference type="Pfam" id="PF03168">
    <property type="entry name" value="LEA_2"/>
    <property type="match status" value="1"/>
</dbReference>
<reference evidence="7" key="1">
    <citation type="submission" date="2020-02" db="EMBL/GenBank/DDBJ databases">
        <authorList>
            <person name="Scholz U."/>
            <person name="Mascher M."/>
            <person name="Fiebig A."/>
        </authorList>
    </citation>
    <scope>NUCLEOTIDE SEQUENCE</scope>
</reference>
<sequence>MEPPPPPFEHRLDRTQHVAKRMQDTLTSRVCRVFCSIFLSLSLIAAILVFIVWLSLRPHRPRFHLADFSAAGLSDNRTAAVFSFHVLLRNPNQKIGIFYDDAMRGQLFYHDDSVGTARPLLPPFYQRPKNTTDIRGELPEPGLAVDQALLTRIRADLAATGEVWFRLRLEAAIRFRVKTWDTHQHDMKVDCDAGVRPDGSILPAAKGRRCPIYFF</sequence>
<feature type="domain" description="Late embryogenesis abundant protein LEA-2 subgroup" evidence="6">
    <location>
        <begin position="85"/>
        <end position="191"/>
    </location>
</feature>
<dbReference type="Proteomes" id="UP000663760">
    <property type="component" value="Chromosome 15"/>
</dbReference>
<evidence type="ECO:0000256" key="1">
    <source>
        <dbReference type="ARBA" id="ARBA00004167"/>
    </source>
</evidence>
<evidence type="ECO:0000256" key="2">
    <source>
        <dbReference type="ARBA" id="ARBA00022692"/>
    </source>
</evidence>
<dbReference type="EMBL" id="LR746278">
    <property type="protein sequence ID" value="CAA7409062.1"/>
    <property type="molecule type" value="Genomic_DNA"/>
</dbReference>